<dbReference type="GO" id="GO:0005634">
    <property type="term" value="C:nucleus"/>
    <property type="evidence" value="ECO:0007669"/>
    <property type="project" value="TreeGrafter"/>
</dbReference>
<name>A0A8K0GSJ8_9ROSA</name>
<keyword evidence="6 11" id="KW-0547">Nucleotide-binding</keyword>
<feature type="binding site" evidence="11">
    <location>
        <position position="526"/>
    </location>
    <ligand>
        <name>ATP</name>
        <dbReference type="ChEBI" id="CHEBI:30616"/>
    </ligand>
</feature>
<evidence type="ECO:0000256" key="12">
    <source>
        <dbReference type="SAM" id="MobiDB-lite"/>
    </source>
</evidence>
<dbReference type="PROSITE" id="PS00108">
    <property type="entry name" value="PROTEIN_KINASE_ST"/>
    <property type="match status" value="1"/>
</dbReference>
<evidence type="ECO:0000256" key="1">
    <source>
        <dbReference type="ARBA" id="ARBA00006485"/>
    </source>
</evidence>
<keyword evidence="8 11" id="KW-0067">ATP-binding</keyword>
<feature type="compositionally biased region" description="Basic and acidic residues" evidence="12">
    <location>
        <begin position="220"/>
        <end position="248"/>
    </location>
</feature>
<evidence type="ECO:0000256" key="5">
    <source>
        <dbReference type="ARBA" id="ARBA00022679"/>
    </source>
</evidence>
<dbReference type="GO" id="GO:0005524">
    <property type="term" value="F:ATP binding"/>
    <property type="evidence" value="ECO:0007669"/>
    <property type="project" value="UniProtKB-UniRule"/>
</dbReference>
<dbReference type="AlphaFoldDB" id="A0A8K0GSJ8"/>
<evidence type="ECO:0000313" key="14">
    <source>
        <dbReference type="EMBL" id="KAF3436839.1"/>
    </source>
</evidence>
<evidence type="ECO:0000259" key="13">
    <source>
        <dbReference type="PROSITE" id="PS50011"/>
    </source>
</evidence>
<evidence type="ECO:0000256" key="3">
    <source>
        <dbReference type="ARBA" id="ARBA00022527"/>
    </source>
</evidence>
<dbReference type="Gene3D" id="1.10.510.10">
    <property type="entry name" value="Transferase(Phosphotransferase) domain 1"/>
    <property type="match status" value="1"/>
</dbReference>
<protein>
    <recommendedName>
        <fullName evidence="2">cyclin-dependent kinase</fullName>
        <ecNumber evidence="2">2.7.11.22</ecNumber>
    </recommendedName>
</protein>
<dbReference type="SUPFAM" id="SSF56112">
    <property type="entry name" value="Protein kinase-like (PK-like)"/>
    <property type="match status" value="1"/>
</dbReference>
<comment type="caution">
    <text evidence="14">The sequence shown here is derived from an EMBL/GenBank/DDBJ whole genome shotgun (WGS) entry which is preliminary data.</text>
</comment>
<keyword evidence="3" id="KW-0723">Serine/threonine-protein kinase</keyword>
<dbReference type="EC" id="2.7.11.22" evidence="2"/>
<dbReference type="Proteomes" id="UP000796880">
    <property type="component" value="Unassembled WGS sequence"/>
</dbReference>
<dbReference type="PROSITE" id="PS50011">
    <property type="entry name" value="PROTEIN_KINASE_DOM"/>
    <property type="match status" value="1"/>
</dbReference>
<feature type="region of interest" description="Disordered" evidence="12">
    <location>
        <begin position="216"/>
        <end position="284"/>
    </location>
</feature>
<dbReference type="Pfam" id="PF00069">
    <property type="entry name" value="Pkinase"/>
    <property type="match status" value="1"/>
</dbReference>
<evidence type="ECO:0000256" key="11">
    <source>
        <dbReference type="PROSITE-ProRule" id="PRU10141"/>
    </source>
</evidence>
<dbReference type="PANTHER" id="PTHR24056">
    <property type="entry name" value="CELL DIVISION PROTEIN KINASE"/>
    <property type="match status" value="1"/>
</dbReference>
<dbReference type="InterPro" id="IPR000719">
    <property type="entry name" value="Prot_kinase_dom"/>
</dbReference>
<dbReference type="InterPro" id="IPR008271">
    <property type="entry name" value="Ser/Thr_kinase_AS"/>
</dbReference>
<accession>A0A8K0GSJ8</accession>
<dbReference type="PANTHER" id="PTHR24056:SF107">
    <property type="entry name" value="CYCLIN-DEPENDENT KINASE 11A-RELATED"/>
    <property type="match status" value="1"/>
</dbReference>
<dbReference type="Gene3D" id="3.30.200.20">
    <property type="entry name" value="Phosphorylase Kinase, domain 1"/>
    <property type="match status" value="1"/>
</dbReference>
<dbReference type="InterPro" id="IPR017441">
    <property type="entry name" value="Protein_kinase_ATP_BS"/>
</dbReference>
<evidence type="ECO:0000256" key="2">
    <source>
        <dbReference type="ARBA" id="ARBA00012425"/>
    </source>
</evidence>
<dbReference type="GO" id="GO:0010556">
    <property type="term" value="P:regulation of macromolecule biosynthetic process"/>
    <property type="evidence" value="ECO:0007669"/>
    <property type="project" value="UniProtKB-ARBA"/>
</dbReference>
<comment type="catalytic activity">
    <reaction evidence="10">
        <text>L-seryl-[protein] + ATP = O-phospho-L-seryl-[protein] + ADP + H(+)</text>
        <dbReference type="Rhea" id="RHEA:17989"/>
        <dbReference type="Rhea" id="RHEA-COMP:9863"/>
        <dbReference type="Rhea" id="RHEA-COMP:11604"/>
        <dbReference type="ChEBI" id="CHEBI:15378"/>
        <dbReference type="ChEBI" id="CHEBI:29999"/>
        <dbReference type="ChEBI" id="CHEBI:30616"/>
        <dbReference type="ChEBI" id="CHEBI:83421"/>
        <dbReference type="ChEBI" id="CHEBI:456216"/>
        <dbReference type="EC" id="2.7.11.22"/>
    </reaction>
</comment>
<evidence type="ECO:0000256" key="6">
    <source>
        <dbReference type="ARBA" id="ARBA00022741"/>
    </source>
</evidence>
<evidence type="ECO:0000256" key="10">
    <source>
        <dbReference type="ARBA" id="ARBA00048367"/>
    </source>
</evidence>
<dbReference type="GO" id="GO:0004693">
    <property type="term" value="F:cyclin-dependent protein serine/threonine kinase activity"/>
    <property type="evidence" value="ECO:0007669"/>
    <property type="project" value="UniProtKB-EC"/>
</dbReference>
<dbReference type="GO" id="GO:0080090">
    <property type="term" value="P:regulation of primary metabolic process"/>
    <property type="evidence" value="ECO:0007669"/>
    <property type="project" value="UniProtKB-ARBA"/>
</dbReference>
<evidence type="ECO:0000256" key="4">
    <source>
        <dbReference type="ARBA" id="ARBA00022553"/>
    </source>
</evidence>
<keyword evidence="4" id="KW-0597">Phosphoprotein</keyword>
<evidence type="ECO:0000256" key="7">
    <source>
        <dbReference type="ARBA" id="ARBA00022777"/>
    </source>
</evidence>
<keyword evidence="7" id="KW-0418">Kinase</keyword>
<keyword evidence="15" id="KW-1185">Reference proteome</keyword>
<reference evidence="14" key="1">
    <citation type="submission" date="2020-03" db="EMBL/GenBank/DDBJ databases">
        <title>A high-quality chromosome-level genome assembly of a woody plant with both climbing and erect habits, Rhamnella rubrinervis.</title>
        <authorList>
            <person name="Lu Z."/>
            <person name="Yang Y."/>
            <person name="Zhu X."/>
            <person name="Sun Y."/>
        </authorList>
    </citation>
    <scope>NUCLEOTIDE SEQUENCE</scope>
    <source>
        <strain evidence="14">BYM</strain>
        <tissue evidence="14">Leaf</tissue>
    </source>
</reference>
<evidence type="ECO:0000256" key="8">
    <source>
        <dbReference type="ARBA" id="ARBA00022840"/>
    </source>
</evidence>
<dbReference type="SMART" id="SM00220">
    <property type="entry name" value="S_TKc"/>
    <property type="match status" value="1"/>
</dbReference>
<dbReference type="InterPro" id="IPR050108">
    <property type="entry name" value="CDK"/>
</dbReference>
<dbReference type="InterPro" id="IPR011009">
    <property type="entry name" value="Kinase-like_dom_sf"/>
</dbReference>
<evidence type="ECO:0000256" key="9">
    <source>
        <dbReference type="ARBA" id="ARBA00047811"/>
    </source>
</evidence>
<feature type="domain" description="Protein kinase" evidence="13">
    <location>
        <begin position="329"/>
        <end position="621"/>
    </location>
</feature>
<sequence>MATGRVDVLRRVSLSNSRKEFEYRENSVRGEKARFFQHRGFEHKNGYELSVGAPNSGDRKNGFYGKIEERGFGGMAKAAKSRVKDCESSNFEDVVGLPPQKKRKFSPIIWDREEKEVKISSRNRVVPVAPLPPPQQSPPRPVNQVLEVVSDGEFQGKSDLSIAEPVVTDGLVGISQSRGSDDLSRHLLAEQQDQIHGQIEEEELVQARNISTSRWASDIDSPRDISDDECSFDKRNTSPESGEFRREGSVGSRKRTFSSDEEGCLLGSGSGDKYSKRELTGEEQDCENAGIDRVESDIEYHNLYPMEEPTVSNPRQFNMLQGCRCVFEYEKLNKINEGTYGVVYKAKDKKTGEIVALKKVKMDIDRDGDGFPLSSLREINILLSFSHPKVVNVKEVVMSDLDSVFMVMEYMEYDLKGLMEVMNQPFSISEVKWLMLQLLEGVEYLHENWVLHRDLKTSNILLNKEGELKICDFGLSRQYGSPLNPYTPLVVTLWYRAPEILLGAGQYSTVIDMWSVGCIMAEMVAKEALFRGKTEVDQLDKIFKTLGTPNETVWPGFSKLPGAKVKFVKQPYNLLRKKFPAASFTGSPVLSDLGFDLLSRLLSYDPEKRITAKDALNHDWFREAPFPKSGFKPNFPELHGQKRYLKSREHEKFLQR</sequence>
<dbReference type="CDD" id="cd07843">
    <property type="entry name" value="STKc_CDC2L1"/>
    <property type="match status" value="1"/>
</dbReference>
<gene>
    <name evidence="14" type="ORF">FNV43_RR19592</name>
</gene>
<dbReference type="PROSITE" id="PS00107">
    <property type="entry name" value="PROTEIN_KINASE_ATP"/>
    <property type="match status" value="1"/>
</dbReference>
<dbReference type="FunFam" id="1.10.510.10:FF:000211">
    <property type="entry name" value="Cyclin-dependent kinase G-2"/>
    <property type="match status" value="1"/>
</dbReference>
<evidence type="ECO:0000313" key="15">
    <source>
        <dbReference type="Proteomes" id="UP000796880"/>
    </source>
</evidence>
<dbReference type="EMBL" id="VOIH02000009">
    <property type="protein sequence ID" value="KAF3436839.1"/>
    <property type="molecule type" value="Genomic_DNA"/>
</dbReference>
<dbReference type="FunFam" id="3.30.200.20:FF:000172">
    <property type="entry name" value="cyclin-dependent kinase G-2 isoform X1"/>
    <property type="match status" value="1"/>
</dbReference>
<keyword evidence="5" id="KW-0808">Transferase</keyword>
<dbReference type="OrthoDB" id="1732493at2759"/>
<comment type="similarity">
    <text evidence="1">Belongs to the protein kinase superfamily. CMGC Ser/Thr protein kinase family. CDC2/CDKX subfamily.</text>
</comment>
<dbReference type="InterPro" id="IPR045267">
    <property type="entry name" value="CDK11/PITSLRE_STKc"/>
</dbReference>
<comment type="catalytic activity">
    <reaction evidence="9">
        <text>L-threonyl-[protein] + ATP = O-phospho-L-threonyl-[protein] + ADP + H(+)</text>
        <dbReference type="Rhea" id="RHEA:46608"/>
        <dbReference type="Rhea" id="RHEA-COMP:11060"/>
        <dbReference type="Rhea" id="RHEA-COMP:11605"/>
        <dbReference type="ChEBI" id="CHEBI:15378"/>
        <dbReference type="ChEBI" id="CHEBI:30013"/>
        <dbReference type="ChEBI" id="CHEBI:30616"/>
        <dbReference type="ChEBI" id="CHEBI:61977"/>
        <dbReference type="ChEBI" id="CHEBI:456216"/>
        <dbReference type="EC" id="2.7.11.22"/>
    </reaction>
</comment>
<organism evidence="14 15">
    <name type="scientific">Rhamnella rubrinervis</name>
    <dbReference type="NCBI Taxonomy" id="2594499"/>
    <lineage>
        <taxon>Eukaryota</taxon>
        <taxon>Viridiplantae</taxon>
        <taxon>Streptophyta</taxon>
        <taxon>Embryophyta</taxon>
        <taxon>Tracheophyta</taxon>
        <taxon>Spermatophyta</taxon>
        <taxon>Magnoliopsida</taxon>
        <taxon>eudicotyledons</taxon>
        <taxon>Gunneridae</taxon>
        <taxon>Pentapetalae</taxon>
        <taxon>rosids</taxon>
        <taxon>fabids</taxon>
        <taxon>Rosales</taxon>
        <taxon>Rhamnaceae</taxon>
        <taxon>rhamnoid group</taxon>
        <taxon>Rhamneae</taxon>
        <taxon>Rhamnella</taxon>
    </lineage>
</organism>
<dbReference type="GO" id="GO:0007346">
    <property type="term" value="P:regulation of mitotic cell cycle"/>
    <property type="evidence" value="ECO:0007669"/>
    <property type="project" value="TreeGrafter"/>
</dbReference>
<proteinExistence type="inferred from homology"/>